<evidence type="ECO:0000256" key="2">
    <source>
        <dbReference type="ARBA" id="ARBA00022670"/>
    </source>
</evidence>
<evidence type="ECO:0000256" key="1">
    <source>
        <dbReference type="ARBA" id="ARBA00001947"/>
    </source>
</evidence>
<dbReference type="GO" id="GO:0006518">
    <property type="term" value="P:peptide metabolic process"/>
    <property type="evidence" value="ECO:0007669"/>
    <property type="project" value="TreeGrafter"/>
</dbReference>
<evidence type="ECO:0000259" key="8">
    <source>
        <dbReference type="Pfam" id="PF08439"/>
    </source>
</evidence>
<dbReference type="InterPro" id="IPR045090">
    <property type="entry name" value="Pept_M3A_M3B"/>
</dbReference>
<dbReference type="Gene3D" id="1.10.1370.20">
    <property type="entry name" value="Oligoendopeptidase f, C-terminal domain"/>
    <property type="match status" value="1"/>
</dbReference>
<dbReference type="EMBL" id="BAAADU010000002">
    <property type="protein sequence ID" value="GAA0647508.1"/>
    <property type="molecule type" value="Genomic_DNA"/>
</dbReference>
<dbReference type="InterPro" id="IPR013647">
    <property type="entry name" value="OligopepF_N_dom"/>
</dbReference>
<dbReference type="PANTHER" id="PTHR11804:SF84">
    <property type="entry name" value="SACCHAROLYSIN"/>
    <property type="match status" value="1"/>
</dbReference>
<feature type="domain" description="Peptidase M3A/M3B catalytic" evidence="7">
    <location>
        <begin position="204"/>
        <end position="582"/>
    </location>
</feature>
<sequence>MSSVPERSDIEEEYKWDLESIYATDEAWEEAFETVKGRLDDLSNYEGHATEDGETLLDVLELRDEIMREVAKVSSYARMRSDEDTRDQEYQALSARASSLVSQASSAASFIEPAIQELTEDDIAEMVAETEGLDEYEHYFEDVLRQKEHTRSAEIEELLSELGEVTGAPGDIYSMLTNADMTFPTVEKPSGDAVEISQGNFTTLLKNSDREFRQTVHESYFEELEAVRNTIGSTLKNSVKADVKTAQARFYDTAREAALDDTNVPVEVYDNLVDTVKGNLDKLHHHAELKQRQLGVDELKPWDFYMPLADTESPDITYEEAKEHVVDAVAPLGEDYQNRVAEGLESRWVDVYENRGKRSGAYSGGTYDTQPFILMNYQDDISSMYTLAHELGHSLHSQYTGEEQPYVYSHYDIFVAEVASTVNEALLTQHLLDTVEDDAFRRHVLSEYLERFRSTLYRQTLFADFEHQIHTLSEEGEALTPDRMDEVYGDLKESFYAPADLDDHIRREWMRIPHFYYNYYVYQYSTGISAAVALSQDILSEGDDAARRYREFLAMGNSEYPLDALQHAGVDMTSPEPIESAISVYGDYLDEMDDLV</sequence>
<evidence type="ECO:0000313" key="9">
    <source>
        <dbReference type="EMBL" id="GAA0647508.1"/>
    </source>
</evidence>
<comment type="caution">
    <text evidence="9">The sequence shown here is derived from an EMBL/GenBank/DDBJ whole genome shotgun (WGS) entry which is preliminary data.</text>
</comment>
<accession>A0AAV3SYC1</accession>
<dbReference type="Proteomes" id="UP001500194">
    <property type="component" value="Unassembled WGS sequence"/>
</dbReference>
<dbReference type="Pfam" id="PF08439">
    <property type="entry name" value="Peptidase_M3_N"/>
    <property type="match status" value="1"/>
</dbReference>
<evidence type="ECO:0000313" key="10">
    <source>
        <dbReference type="Proteomes" id="UP001500194"/>
    </source>
</evidence>
<dbReference type="Gene3D" id="1.20.140.70">
    <property type="entry name" value="Oligopeptidase f, N-terminal domain"/>
    <property type="match status" value="1"/>
</dbReference>
<dbReference type="AlphaFoldDB" id="A0AAV3SYC1"/>
<dbReference type="Pfam" id="PF01432">
    <property type="entry name" value="Peptidase_M3"/>
    <property type="match status" value="1"/>
</dbReference>
<gene>
    <name evidence="9" type="primary">pepF</name>
    <name evidence="9" type="ORF">GCM10009019_07440</name>
</gene>
<organism evidence="9 10">
    <name type="scientific">Salarchaeum japonicum</name>
    <dbReference type="NCBI Taxonomy" id="555573"/>
    <lineage>
        <taxon>Archaea</taxon>
        <taxon>Methanobacteriati</taxon>
        <taxon>Methanobacteriota</taxon>
        <taxon>Stenosarchaea group</taxon>
        <taxon>Halobacteria</taxon>
        <taxon>Halobacteriales</taxon>
        <taxon>Halobacteriaceae</taxon>
    </lineage>
</organism>
<reference evidence="9 10" key="1">
    <citation type="journal article" date="2019" name="Int. J. Syst. Evol. Microbiol.">
        <title>The Global Catalogue of Microorganisms (GCM) 10K type strain sequencing project: providing services to taxonomists for standard genome sequencing and annotation.</title>
        <authorList>
            <consortium name="The Broad Institute Genomics Platform"/>
            <consortium name="The Broad Institute Genome Sequencing Center for Infectious Disease"/>
            <person name="Wu L."/>
            <person name="Ma J."/>
        </authorList>
    </citation>
    <scope>NUCLEOTIDE SEQUENCE [LARGE SCALE GENOMIC DNA]</scope>
    <source>
        <strain evidence="9 10">JCM 16327</strain>
    </source>
</reference>
<dbReference type="InterPro" id="IPR004438">
    <property type="entry name" value="Peptidase_M3B"/>
</dbReference>
<keyword evidence="3" id="KW-0479">Metal-binding</keyword>
<dbReference type="RefSeq" id="WP_227261547.1">
    <property type="nucleotide sequence ID" value="NZ_BAAADU010000002.1"/>
</dbReference>
<dbReference type="NCBIfam" id="TIGR00181">
    <property type="entry name" value="pepF"/>
    <property type="match status" value="1"/>
</dbReference>
<dbReference type="InterPro" id="IPR042088">
    <property type="entry name" value="OligoPept_F_C"/>
</dbReference>
<dbReference type="PANTHER" id="PTHR11804">
    <property type="entry name" value="PROTEASE M3 THIMET OLIGOPEPTIDASE-RELATED"/>
    <property type="match status" value="1"/>
</dbReference>
<feature type="domain" description="Oligopeptidase F N-terminal" evidence="8">
    <location>
        <begin position="115"/>
        <end position="183"/>
    </location>
</feature>
<evidence type="ECO:0000256" key="4">
    <source>
        <dbReference type="ARBA" id="ARBA00022801"/>
    </source>
</evidence>
<dbReference type="InterPro" id="IPR001567">
    <property type="entry name" value="Pept_M3A_M3B_dom"/>
</dbReference>
<name>A0AAV3SYC1_9EURY</name>
<evidence type="ECO:0000259" key="7">
    <source>
        <dbReference type="Pfam" id="PF01432"/>
    </source>
</evidence>
<dbReference type="CDD" id="cd09608">
    <property type="entry name" value="M3B_PepF"/>
    <property type="match status" value="1"/>
</dbReference>
<comment type="cofactor">
    <cofactor evidence="1">
        <name>Zn(2+)</name>
        <dbReference type="ChEBI" id="CHEBI:29105"/>
    </cofactor>
</comment>
<dbReference type="GeneID" id="68572134"/>
<dbReference type="Gene3D" id="1.10.287.830">
    <property type="entry name" value="putative peptidase helix hairpin domain like"/>
    <property type="match status" value="1"/>
</dbReference>
<protein>
    <submittedName>
        <fullName evidence="9">Oligoendopeptidase F</fullName>
    </submittedName>
</protein>
<dbReference type="GO" id="GO:0004222">
    <property type="term" value="F:metalloendopeptidase activity"/>
    <property type="evidence" value="ECO:0007669"/>
    <property type="project" value="InterPro"/>
</dbReference>
<proteinExistence type="predicted"/>
<evidence type="ECO:0000256" key="3">
    <source>
        <dbReference type="ARBA" id="ARBA00022723"/>
    </source>
</evidence>
<dbReference type="SUPFAM" id="SSF55486">
    <property type="entry name" value="Metalloproteases ('zincins'), catalytic domain"/>
    <property type="match status" value="1"/>
</dbReference>
<keyword evidence="4" id="KW-0378">Hydrolase</keyword>
<dbReference type="GO" id="GO:0046872">
    <property type="term" value="F:metal ion binding"/>
    <property type="evidence" value="ECO:0007669"/>
    <property type="project" value="UniProtKB-KW"/>
</dbReference>
<evidence type="ECO:0000256" key="5">
    <source>
        <dbReference type="ARBA" id="ARBA00022833"/>
    </source>
</evidence>
<evidence type="ECO:0000256" key="6">
    <source>
        <dbReference type="ARBA" id="ARBA00023049"/>
    </source>
</evidence>
<keyword evidence="5" id="KW-0862">Zinc</keyword>
<dbReference type="GO" id="GO:0006508">
    <property type="term" value="P:proteolysis"/>
    <property type="evidence" value="ECO:0007669"/>
    <property type="project" value="UniProtKB-KW"/>
</dbReference>
<keyword evidence="6" id="KW-0482">Metalloprotease</keyword>
<keyword evidence="10" id="KW-1185">Reference proteome</keyword>
<keyword evidence="2" id="KW-0645">Protease</keyword>